<evidence type="ECO:0000256" key="6">
    <source>
        <dbReference type="SAM" id="MobiDB-lite"/>
    </source>
</evidence>
<protein>
    <submittedName>
        <fullName evidence="9">WD40-repeat-containing domain protein</fullName>
    </submittedName>
</protein>
<feature type="domain" description="PUL" evidence="8">
    <location>
        <begin position="499"/>
        <end position="781"/>
    </location>
</feature>
<dbReference type="AlphaFoldDB" id="A0A9P8W0F8"/>
<dbReference type="Gene3D" id="3.10.20.870">
    <property type="entry name" value="PFU (PLAA family ubiquitin binding), C-terminal domain"/>
    <property type="match status" value="1"/>
</dbReference>
<name>A0A9P8W0F8_9HYPO</name>
<dbReference type="InterPro" id="IPR036322">
    <property type="entry name" value="WD40_repeat_dom_sf"/>
</dbReference>
<dbReference type="PROSITE" id="PS51394">
    <property type="entry name" value="PFU"/>
    <property type="match status" value="1"/>
</dbReference>
<dbReference type="PRINTS" id="PR00320">
    <property type="entry name" value="GPROTEINBRPT"/>
</dbReference>
<dbReference type="FunFam" id="3.10.20.870:FF:000003">
    <property type="entry name" value="Polyubiquitin binding (Doa1 Ufd3) protein"/>
    <property type="match status" value="1"/>
</dbReference>
<dbReference type="PROSITE" id="PS50082">
    <property type="entry name" value="WD_REPEATS_2"/>
    <property type="match status" value="4"/>
</dbReference>
<feature type="repeat" description="WD" evidence="5">
    <location>
        <begin position="11"/>
        <end position="41"/>
    </location>
</feature>
<dbReference type="CDD" id="cd00200">
    <property type="entry name" value="WD40"/>
    <property type="match status" value="1"/>
</dbReference>
<keyword evidence="10" id="KW-1185">Reference proteome</keyword>
<evidence type="ECO:0000256" key="5">
    <source>
        <dbReference type="PROSITE-ProRule" id="PRU00221"/>
    </source>
</evidence>
<dbReference type="GO" id="GO:0005634">
    <property type="term" value="C:nucleus"/>
    <property type="evidence" value="ECO:0007669"/>
    <property type="project" value="TreeGrafter"/>
</dbReference>
<dbReference type="InterPro" id="IPR015155">
    <property type="entry name" value="PFU"/>
</dbReference>
<dbReference type="GO" id="GO:0005737">
    <property type="term" value="C:cytoplasm"/>
    <property type="evidence" value="ECO:0007669"/>
    <property type="project" value="UniProtKB-SubCell"/>
</dbReference>
<dbReference type="Proteomes" id="UP000777438">
    <property type="component" value="Unassembled WGS sequence"/>
</dbReference>
<evidence type="ECO:0000256" key="2">
    <source>
        <dbReference type="ARBA" id="ARBA00022490"/>
    </source>
</evidence>
<feature type="region of interest" description="Disordered" evidence="6">
    <location>
        <begin position="466"/>
        <end position="498"/>
    </location>
</feature>
<dbReference type="Pfam" id="PF00400">
    <property type="entry name" value="WD40"/>
    <property type="match status" value="5"/>
</dbReference>
<dbReference type="Gene3D" id="1.25.10.10">
    <property type="entry name" value="Leucine-rich Repeat Variant"/>
    <property type="match status" value="1"/>
</dbReference>
<proteinExistence type="predicted"/>
<dbReference type="EMBL" id="JAGPYM010000021">
    <property type="protein sequence ID" value="KAH6884099.1"/>
    <property type="molecule type" value="Genomic_DNA"/>
</dbReference>
<evidence type="ECO:0000259" key="8">
    <source>
        <dbReference type="PROSITE" id="PS51396"/>
    </source>
</evidence>
<dbReference type="PANTHER" id="PTHR19849:SF0">
    <property type="entry name" value="PHOSPHOLIPASE A-2-ACTIVATING PROTEIN"/>
    <property type="match status" value="1"/>
</dbReference>
<dbReference type="Pfam" id="PF08324">
    <property type="entry name" value="PUL"/>
    <property type="match status" value="1"/>
</dbReference>
<dbReference type="InterPro" id="IPR038122">
    <property type="entry name" value="PFU_sf"/>
</dbReference>
<dbReference type="GO" id="GO:0010992">
    <property type="term" value="P:ubiquitin recycling"/>
    <property type="evidence" value="ECO:0007669"/>
    <property type="project" value="TreeGrafter"/>
</dbReference>
<dbReference type="SMART" id="SM00320">
    <property type="entry name" value="WD40"/>
    <property type="match status" value="6"/>
</dbReference>
<feature type="repeat" description="WD" evidence="5">
    <location>
        <begin position="239"/>
        <end position="270"/>
    </location>
</feature>
<dbReference type="PANTHER" id="PTHR19849">
    <property type="entry name" value="PHOSPHOLIPASE A-2-ACTIVATING PROTEIN"/>
    <property type="match status" value="1"/>
</dbReference>
<dbReference type="PROSITE" id="PS50294">
    <property type="entry name" value="WD_REPEATS_REGION"/>
    <property type="match status" value="3"/>
</dbReference>
<comment type="caution">
    <text evidence="9">The sequence shown here is derived from an EMBL/GenBank/DDBJ whole genome shotgun (WGS) entry which is preliminary data.</text>
</comment>
<reference evidence="9 10" key="1">
    <citation type="journal article" date="2021" name="Nat. Commun.">
        <title>Genetic determinants of endophytism in the Arabidopsis root mycobiome.</title>
        <authorList>
            <person name="Mesny F."/>
            <person name="Miyauchi S."/>
            <person name="Thiergart T."/>
            <person name="Pickel B."/>
            <person name="Atanasova L."/>
            <person name="Karlsson M."/>
            <person name="Huettel B."/>
            <person name="Barry K.W."/>
            <person name="Haridas S."/>
            <person name="Chen C."/>
            <person name="Bauer D."/>
            <person name="Andreopoulos W."/>
            <person name="Pangilinan J."/>
            <person name="LaButti K."/>
            <person name="Riley R."/>
            <person name="Lipzen A."/>
            <person name="Clum A."/>
            <person name="Drula E."/>
            <person name="Henrissat B."/>
            <person name="Kohler A."/>
            <person name="Grigoriev I.V."/>
            <person name="Martin F.M."/>
            <person name="Hacquard S."/>
        </authorList>
    </citation>
    <scope>NUCLEOTIDE SEQUENCE [LARGE SCALE GENOMIC DNA]</scope>
    <source>
        <strain evidence="9 10">MPI-CAGE-CH-0241</strain>
    </source>
</reference>
<dbReference type="InterPro" id="IPR011989">
    <property type="entry name" value="ARM-like"/>
</dbReference>
<dbReference type="InterPro" id="IPR015943">
    <property type="entry name" value="WD40/YVTN_repeat-like_dom_sf"/>
</dbReference>
<organism evidence="9 10">
    <name type="scientific">Thelonectria olida</name>
    <dbReference type="NCBI Taxonomy" id="1576542"/>
    <lineage>
        <taxon>Eukaryota</taxon>
        <taxon>Fungi</taxon>
        <taxon>Dikarya</taxon>
        <taxon>Ascomycota</taxon>
        <taxon>Pezizomycotina</taxon>
        <taxon>Sordariomycetes</taxon>
        <taxon>Hypocreomycetidae</taxon>
        <taxon>Hypocreales</taxon>
        <taxon>Nectriaceae</taxon>
        <taxon>Thelonectria</taxon>
    </lineage>
</organism>
<dbReference type="InterPro" id="IPR013535">
    <property type="entry name" value="PUL_dom"/>
</dbReference>
<dbReference type="PROSITE" id="PS51396">
    <property type="entry name" value="PUL"/>
    <property type="match status" value="1"/>
</dbReference>
<dbReference type="InterPro" id="IPR001680">
    <property type="entry name" value="WD40_rpt"/>
</dbReference>
<gene>
    <name evidence="9" type="ORF">B0T10DRAFT_608936</name>
</gene>
<dbReference type="GO" id="GO:0043130">
    <property type="term" value="F:ubiquitin binding"/>
    <property type="evidence" value="ECO:0007669"/>
    <property type="project" value="TreeGrafter"/>
</dbReference>
<feature type="domain" description="PFU" evidence="7">
    <location>
        <begin position="378"/>
        <end position="474"/>
    </location>
</feature>
<dbReference type="SUPFAM" id="SSF50978">
    <property type="entry name" value="WD40 repeat-like"/>
    <property type="match status" value="1"/>
</dbReference>
<evidence type="ECO:0000313" key="9">
    <source>
        <dbReference type="EMBL" id="KAH6884099.1"/>
    </source>
</evidence>
<dbReference type="OrthoDB" id="10265988at2759"/>
<evidence type="ECO:0000313" key="10">
    <source>
        <dbReference type="Proteomes" id="UP000777438"/>
    </source>
</evidence>
<keyword evidence="3 5" id="KW-0853">WD repeat</keyword>
<dbReference type="InterPro" id="IPR020472">
    <property type="entry name" value="WD40_PAC1"/>
</dbReference>
<comment type="subcellular location">
    <subcellularLocation>
        <location evidence="1">Cytoplasm</location>
    </subcellularLocation>
</comment>
<evidence type="ECO:0000256" key="3">
    <source>
        <dbReference type="ARBA" id="ARBA00022574"/>
    </source>
</evidence>
<dbReference type="Pfam" id="PF09070">
    <property type="entry name" value="PFU"/>
    <property type="match status" value="1"/>
</dbReference>
<keyword evidence="2" id="KW-0963">Cytoplasm</keyword>
<evidence type="ECO:0000256" key="1">
    <source>
        <dbReference type="ARBA" id="ARBA00004496"/>
    </source>
</evidence>
<sequence>MAADFRLSAQLVGHESDVRAVSFPSPDVVLSASRDCTVRVWRRTKPSPPEYEATLLSRGSEYINSVAFYPPTKDRPDGLVVSGGKDTVIEVKAPTAAATDNAERLLIGHAHNVCTIDVASDGSYIVSGGWDGQARVWNPAKWETELVLSGHDGMAVWNVVAFDEHTVVTGCADKSIRIFDLRQSTAGEVAPRSTIYTPEVVRALCRVPKGHPSGADIASASNDGTLRLWKLNGQQVGELHGHESFVYCLTSLPTGELVSAGEDRTVRIWKGDQCIQTITHPAISVWTVAVNPETGDIVSGASDSVARVFTRRPDAVADQETLKEFEDAVKGSAIPQQQVGDINKEKLPGPDFLTNKSGTKDGQVQMIKEDNGSITAHTWSVSQQQWINVGTVVDAVGSTGKRVEYNGESYDYVFDVDIEDGKPPLKLPYNLSENPYERATKFLADNELPLTYLDNVANFITENTKGATLGQPAQQGGPDPYGTESRYRPGETSQPQVPKVLPQKEYLNITAAKYQGKSHRLLRSMFNKILAINKTMISSGRKDAAFNPDEESALGALRESLESSKPLPPRSLDLVVRLVTSWPYGDRLPGLDLLRCVAKFPLAANFNDPNHGSLLDLAVTASLPSDGSPPNENAVMMGLRTIANLFSSANGRGVVSAHTEKVVGFLERIAGLNGGDAIGPFNRNVLIAFTTVGINLSVLAYRERLLSIELRRRLYLVLGAILKKNQTDSEVLYRALIALGTLLSASTAEAANLGIAGWIQAAGGQSSEDRVKSVAAECSKLAPR</sequence>
<feature type="repeat" description="WD" evidence="5">
    <location>
        <begin position="106"/>
        <end position="138"/>
    </location>
</feature>
<feature type="repeat" description="WD" evidence="5">
    <location>
        <begin position="211"/>
        <end position="232"/>
    </location>
</feature>
<evidence type="ECO:0000256" key="4">
    <source>
        <dbReference type="ARBA" id="ARBA00022737"/>
    </source>
</evidence>
<evidence type="ECO:0000259" key="7">
    <source>
        <dbReference type="PROSITE" id="PS51394"/>
    </source>
</evidence>
<accession>A0A9P8W0F8</accession>
<dbReference type="FunFam" id="2.130.10.10:FF:000236">
    <property type="entry name" value="Polyubiquitin binding protein (Doa1/Ufd3)"/>
    <property type="match status" value="1"/>
</dbReference>
<dbReference type="Gene3D" id="2.130.10.10">
    <property type="entry name" value="YVTN repeat-like/Quinoprotein amine dehydrogenase"/>
    <property type="match status" value="1"/>
</dbReference>
<keyword evidence="4" id="KW-0677">Repeat</keyword>
<dbReference type="GO" id="GO:0043161">
    <property type="term" value="P:proteasome-mediated ubiquitin-dependent protein catabolic process"/>
    <property type="evidence" value="ECO:0007669"/>
    <property type="project" value="TreeGrafter"/>
</dbReference>